<dbReference type="OrthoDB" id="59699at2759"/>
<evidence type="ECO:0000313" key="3">
    <source>
        <dbReference type="Proteomes" id="UP000053989"/>
    </source>
</evidence>
<evidence type="ECO:0000313" key="2">
    <source>
        <dbReference type="EMBL" id="KIM53015.1"/>
    </source>
</evidence>
<protein>
    <recommendedName>
        <fullName evidence="1">G domain-containing protein</fullName>
    </recommendedName>
</protein>
<name>A0A0C3CWS3_9AGAM</name>
<dbReference type="InterPro" id="IPR006073">
    <property type="entry name" value="GTP-bd"/>
</dbReference>
<dbReference type="SUPFAM" id="SSF52540">
    <property type="entry name" value="P-loop containing nucleoside triphosphate hydrolases"/>
    <property type="match status" value="1"/>
</dbReference>
<dbReference type="Pfam" id="PF01926">
    <property type="entry name" value="MMR_HSR1"/>
    <property type="match status" value="1"/>
</dbReference>
<dbReference type="Gene3D" id="3.40.50.300">
    <property type="entry name" value="P-loop containing nucleotide triphosphate hydrolases"/>
    <property type="match status" value="1"/>
</dbReference>
<evidence type="ECO:0000259" key="1">
    <source>
        <dbReference type="Pfam" id="PF01926"/>
    </source>
</evidence>
<reference evidence="2 3" key="1">
    <citation type="submission" date="2014-04" db="EMBL/GenBank/DDBJ databases">
        <authorList>
            <consortium name="DOE Joint Genome Institute"/>
            <person name="Kuo A."/>
            <person name="Kohler A."/>
            <person name="Nagy L.G."/>
            <person name="Floudas D."/>
            <person name="Copeland A."/>
            <person name="Barry K.W."/>
            <person name="Cichocki N."/>
            <person name="Veneault-Fourrey C."/>
            <person name="LaButti K."/>
            <person name="Lindquist E.A."/>
            <person name="Lipzen A."/>
            <person name="Lundell T."/>
            <person name="Morin E."/>
            <person name="Murat C."/>
            <person name="Sun H."/>
            <person name="Tunlid A."/>
            <person name="Henrissat B."/>
            <person name="Grigoriev I.V."/>
            <person name="Hibbett D.S."/>
            <person name="Martin F."/>
            <person name="Nordberg H.P."/>
            <person name="Cantor M.N."/>
            <person name="Hua S.X."/>
        </authorList>
    </citation>
    <scope>NUCLEOTIDE SEQUENCE [LARGE SCALE GENOMIC DNA]</scope>
    <source>
        <strain evidence="2 3">Foug A</strain>
    </source>
</reference>
<dbReference type="EMBL" id="KN822193">
    <property type="protein sequence ID" value="KIM53015.1"/>
    <property type="molecule type" value="Genomic_DNA"/>
</dbReference>
<dbReference type="InterPro" id="IPR027417">
    <property type="entry name" value="P-loop_NTPase"/>
</dbReference>
<dbReference type="GO" id="GO:0005525">
    <property type="term" value="F:GTP binding"/>
    <property type="evidence" value="ECO:0007669"/>
    <property type="project" value="InterPro"/>
</dbReference>
<dbReference type="InParanoid" id="A0A0C3CWS3"/>
<dbReference type="Proteomes" id="UP000053989">
    <property type="component" value="Unassembled WGS sequence"/>
</dbReference>
<organism evidence="2 3">
    <name type="scientific">Scleroderma citrinum Foug A</name>
    <dbReference type="NCBI Taxonomy" id="1036808"/>
    <lineage>
        <taxon>Eukaryota</taxon>
        <taxon>Fungi</taxon>
        <taxon>Dikarya</taxon>
        <taxon>Basidiomycota</taxon>
        <taxon>Agaricomycotina</taxon>
        <taxon>Agaricomycetes</taxon>
        <taxon>Agaricomycetidae</taxon>
        <taxon>Boletales</taxon>
        <taxon>Sclerodermatineae</taxon>
        <taxon>Sclerodermataceae</taxon>
        <taxon>Scleroderma</taxon>
    </lineage>
</organism>
<reference evidence="3" key="2">
    <citation type="submission" date="2015-01" db="EMBL/GenBank/DDBJ databases">
        <title>Evolutionary Origins and Diversification of the Mycorrhizal Mutualists.</title>
        <authorList>
            <consortium name="DOE Joint Genome Institute"/>
            <consortium name="Mycorrhizal Genomics Consortium"/>
            <person name="Kohler A."/>
            <person name="Kuo A."/>
            <person name="Nagy L.G."/>
            <person name="Floudas D."/>
            <person name="Copeland A."/>
            <person name="Barry K.W."/>
            <person name="Cichocki N."/>
            <person name="Veneault-Fourrey C."/>
            <person name="LaButti K."/>
            <person name="Lindquist E.A."/>
            <person name="Lipzen A."/>
            <person name="Lundell T."/>
            <person name="Morin E."/>
            <person name="Murat C."/>
            <person name="Riley R."/>
            <person name="Ohm R."/>
            <person name="Sun H."/>
            <person name="Tunlid A."/>
            <person name="Henrissat B."/>
            <person name="Grigoriev I.V."/>
            <person name="Hibbett D.S."/>
            <person name="Martin F."/>
        </authorList>
    </citation>
    <scope>NUCLEOTIDE SEQUENCE [LARGE SCALE GENOMIC DNA]</scope>
    <source>
        <strain evidence="3">Foug A</strain>
    </source>
</reference>
<dbReference type="STRING" id="1036808.A0A0C3CWS3"/>
<keyword evidence="3" id="KW-1185">Reference proteome</keyword>
<gene>
    <name evidence="2" type="ORF">SCLCIDRAFT_477297</name>
</gene>
<proteinExistence type="predicted"/>
<accession>A0A0C3CWS3</accession>
<dbReference type="HOGENOM" id="CLU_023805_1_1_1"/>
<sequence length="274" mass="30612">MAPGRLSKFLSALPFRSSERRASGSNEANILDPAEVKKHFDRIGHFRILVLGRSNAGKTTLLQRVCNTTELPEIFNAKGEKIDPTTVQGSLERGYHNIEDELIFRSNPGFVFHDSRGFETGSVKELNLMNDFVADRACTLKLEKRIHAIWFCISMADYERPILAAEEKFFNKCNTANVPVIAVLTKADALKLPALNQLMKEKGLTMREAKPKLSQCKYPPKAYLSMASMNQEGADCGSLLSCTTEALNELELQKLVISTQQANIVLNIEYSVKQ</sequence>
<feature type="domain" description="G" evidence="1">
    <location>
        <begin position="47"/>
        <end position="186"/>
    </location>
</feature>
<dbReference type="CDD" id="cd00882">
    <property type="entry name" value="Ras_like_GTPase"/>
    <property type="match status" value="1"/>
</dbReference>
<dbReference type="AlphaFoldDB" id="A0A0C3CWS3"/>